<proteinExistence type="predicted"/>
<dbReference type="Gene3D" id="3.10.10.10">
    <property type="entry name" value="HIV Type 1 Reverse Transcriptase, subunit A, domain 1"/>
    <property type="match status" value="1"/>
</dbReference>
<feature type="compositionally biased region" description="Acidic residues" evidence="1">
    <location>
        <begin position="48"/>
        <end position="58"/>
    </location>
</feature>
<dbReference type="PANTHER" id="PTHR33050">
    <property type="entry name" value="REVERSE TRANSCRIPTASE DOMAIN-CONTAINING PROTEIN"/>
    <property type="match status" value="1"/>
</dbReference>
<comment type="caution">
    <text evidence="2">The sequence shown here is derived from an EMBL/GenBank/DDBJ whole genome shotgun (WGS) entry which is preliminary data.</text>
</comment>
<dbReference type="InterPro" id="IPR043128">
    <property type="entry name" value="Rev_trsase/Diguanyl_cyclase"/>
</dbReference>
<feature type="region of interest" description="Disordered" evidence="1">
    <location>
        <begin position="1"/>
        <end position="20"/>
    </location>
</feature>
<accession>A0A6S7JLU2</accession>
<dbReference type="PROSITE" id="PS50878">
    <property type="entry name" value="RT_POL"/>
    <property type="match status" value="1"/>
</dbReference>
<dbReference type="OrthoDB" id="2371919at2759"/>
<dbReference type="InterPro" id="IPR043502">
    <property type="entry name" value="DNA/RNA_pol_sf"/>
</dbReference>
<feature type="compositionally biased region" description="Basic residues" evidence="1">
    <location>
        <begin position="1"/>
        <end position="12"/>
    </location>
</feature>
<dbReference type="InterPro" id="IPR052055">
    <property type="entry name" value="Hepadnavirus_pol/RT"/>
</dbReference>
<evidence type="ECO:0000313" key="3">
    <source>
        <dbReference type="Proteomes" id="UP001152795"/>
    </source>
</evidence>
<evidence type="ECO:0000313" key="2">
    <source>
        <dbReference type="EMBL" id="CAB4031124.1"/>
    </source>
</evidence>
<feature type="non-terminal residue" evidence="2">
    <location>
        <position position="717"/>
    </location>
</feature>
<organism evidence="2 3">
    <name type="scientific">Paramuricea clavata</name>
    <name type="common">Red gorgonian</name>
    <name type="synonym">Violescent sea-whip</name>
    <dbReference type="NCBI Taxonomy" id="317549"/>
    <lineage>
        <taxon>Eukaryota</taxon>
        <taxon>Metazoa</taxon>
        <taxon>Cnidaria</taxon>
        <taxon>Anthozoa</taxon>
        <taxon>Octocorallia</taxon>
        <taxon>Malacalcyonacea</taxon>
        <taxon>Plexauridae</taxon>
        <taxon>Paramuricea</taxon>
    </lineage>
</organism>
<dbReference type="EMBL" id="CACRXK020017373">
    <property type="protein sequence ID" value="CAB4031124.1"/>
    <property type="molecule type" value="Genomic_DNA"/>
</dbReference>
<dbReference type="Gene3D" id="3.30.70.270">
    <property type="match status" value="1"/>
</dbReference>
<gene>
    <name evidence="2" type="ORF">PACLA_8A025702</name>
</gene>
<dbReference type="CDD" id="cd03714">
    <property type="entry name" value="RT_DIRS1"/>
    <property type="match status" value="1"/>
</dbReference>
<reference evidence="2" key="1">
    <citation type="submission" date="2020-04" db="EMBL/GenBank/DDBJ databases">
        <authorList>
            <person name="Alioto T."/>
            <person name="Alioto T."/>
            <person name="Gomez Garrido J."/>
        </authorList>
    </citation>
    <scope>NUCLEOTIDE SEQUENCE</scope>
    <source>
        <strain evidence="2">A484AB</strain>
    </source>
</reference>
<dbReference type="Pfam" id="PF00078">
    <property type="entry name" value="RVT_1"/>
    <property type="match status" value="1"/>
</dbReference>
<protein>
    <submittedName>
        <fullName evidence="2">Uncharacterized protein</fullName>
    </submittedName>
</protein>
<name>A0A6S7JLU2_PARCT</name>
<dbReference type="Proteomes" id="UP001152795">
    <property type="component" value="Unassembled WGS sequence"/>
</dbReference>
<sequence>DQPRALRQKKNIGKKDGPRCVIVNPVESEDTSSMIQEISKLTPHENEDVQEINAEEFEPPAKKANLSESTEFSDLNEDSPGRWEASEELSSLLNVLFIDKTLSTYERKQITKEFPRPNIEAVYTPVLDNYLSSLIAGAKGVDKEPKRLQDQILDVVGPLSMVFEHVSGWQSSQDSAETITVPSNNINGLYACLTKALCLLGSINNQLTVQRRKQILDKLNPKLNSLATEPFPDAGKMLFGESFEEKTKQRNETARIISAATAKKPANQFFRRGAPSSYRPWRGGQERGRWNYQARGSGQITGRLKYFKTFPAMMVTGFLSTLFVVPKKGGGHRPIFNLKQLNHFVQYEHFKMEGIHMLRDLLQPNDYMAKIDLKDVYFTIPIWKDHQKFLRFLWKDTHWEFMCLPFGLASAPRVFTKILKPIVGLLRKQGIRLIIYLDDILLIASTAETLSHYVTLTVALLELLGFVVNYQKSQLNPVQSLEFLGFQINSGSYEAPVIWGLWSQTERLLHINCLELLAGGFALKSFLKSKCNIHVLLLMDNTSAISYINKMGGSTSLVLSSLAFDLWQWCLERSITVEAHHLPGRLNTVADYESRAGPDSSDWQLDPVVFQKINSKWGPFAVDLFATRLTAQLPRFVSWKPDPVAEAVDAFTLDWSQLAGYVFPPFALIGRCLRQIQQQVIETRRQTTSSCSPAAAQGLLLAAWRARTKKTYSSVWR</sequence>
<feature type="non-terminal residue" evidence="2">
    <location>
        <position position="1"/>
    </location>
</feature>
<dbReference type="InterPro" id="IPR000477">
    <property type="entry name" value="RT_dom"/>
</dbReference>
<dbReference type="AlphaFoldDB" id="A0A6S7JLU2"/>
<dbReference type="SUPFAM" id="SSF56672">
    <property type="entry name" value="DNA/RNA polymerases"/>
    <property type="match status" value="1"/>
</dbReference>
<dbReference type="PANTHER" id="PTHR33050:SF7">
    <property type="entry name" value="RIBONUCLEASE H"/>
    <property type="match status" value="1"/>
</dbReference>
<evidence type="ECO:0000256" key="1">
    <source>
        <dbReference type="SAM" id="MobiDB-lite"/>
    </source>
</evidence>
<feature type="region of interest" description="Disordered" evidence="1">
    <location>
        <begin position="39"/>
        <end position="81"/>
    </location>
</feature>
<keyword evidence="3" id="KW-1185">Reference proteome</keyword>
<dbReference type="CDD" id="cd09275">
    <property type="entry name" value="RNase_HI_RT_DIRS1"/>
    <property type="match status" value="1"/>
</dbReference>